<keyword evidence="2" id="KW-1185">Reference proteome</keyword>
<protein>
    <submittedName>
        <fullName evidence="1">Uncharacterized protein</fullName>
    </submittedName>
</protein>
<sequence length="174" mass="20014">MRTYYNNFCLERSLRRPHGLGGYCYNDCPPRPPFQGLFFVIANKIDRDQAEWEISIEEGKEFCLIIGAIFMPMSAKTGEGSGSQAVLEMANHIFFRRIQNTLPLDGNTPPDETRSQSSAGDGGTRRAWWRSIFSRRPVENERKLDNDTTLNEKRLRAAISQSRELSNPNALYWY</sequence>
<comment type="caution">
    <text evidence="1">The sequence shown here is derived from an EMBL/GenBank/DDBJ whole genome shotgun (WGS) entry which is preliminary data.</text>
</comment>
<proteinExistence type="predicted"/>
<name>A0ACC3NH49_9PEZI</name>
<organism evidence="1 2">
    <name type="scientific">Vermiconidia calcicola</name>
    <dbReference type="NCBI Taxonomy" id="1690605"/>
    <lineage>
        <taxon>Eukaryota</taxon>
        <taxon>Fungi</taxon>
        <taxon>Dikarya</taxon>
        <taxon>Ascomycota</taxon>
        <taxon>Pezizomycotina</taxon>
        <taxon>Dothideomycetes</taxon>
        <taxon>Dothideomycetidae</taxon>
        <taxon>Mycosphaerellales</taxon>
        <taxon>Extremaceae</taxon>
        <taxon>Vermiconidia</taxon>
    </lineage>
</organism>
<accession>A0ACC3NH49</accession>
<evidence type="ECO:0000313" key="1">
    <source>
        <dbReference type="EMBL" id="KAK3716670.1"/>
    </source>
</evidence>
<dbReference type="EMBL" id="JAUTXU010000041">
    <property type="protein sequence ID" value="KAK3716670.1"/>
    <property type="molecule type" value="Genomic_DNA"/>
</dbReference>
<gene>
    <name evidence="1" type="ORF">LTR37_006300</name>
</gene>
<reference evidence="1" key="1">
    <citation type="submission" date="2023-07" db="EMBL/GenBank/DDBJ databases">
        <title>Black Yeasts Isolated from many extreme environments.</title>
        <authorList>
            <person name="Coleine C."/>
            <person name="Stajich J.E."/>
            <person name="Selbmann L."/>
        </authorList>
    </citation>
    <scope>NUCLEOTIDE SEQUENCE</scope>
    <source>
        <strain evidence="1">CCFEE 5714</strain>
    </source>
</reference>
<dbReference type="Proteomes" id="UP001281147">
    <property type="component" value="Unassembled WGS sequence"/>
</dbReference>
<evidence type="ECO:0000313" key="2">
    <source>
        <dbReference type="Proteomes" id="UP001281147"/>
    </source>
</evidence>